<dbReference type="Proteomes" id="UP000499080">
    <property type="component" value="Unassembled WGS sequence"/>
</dbReference>
<organism evidence="2 3">
    <name type="scientific">Araneus ventricosus</name>
    <name type="common">Orbweaver spider</name>
    <name type="synonym">Epeira ventricosa</name>
    <dbReference type="NCBI Taxonomy" id="182803"/>
    <lineage>
        <taxon>Eukaryota</taxon>
        <taxon>Metazoa</taxon>
        <taxon>Ecdysozoa</taxon>
        <taxon>Arthropoda</taxon>
        <taxon>Chelicerata</taxon>
        <taxon>Arachnida</taxon>
        <taxon>Araneae</taxon>
        <taxon>Araneomorphae</taxon>
        <taxon>Entelegynae</taxon>
        <taxon>Araneoidea</taxon>
        <taxon>Araneidae</taxon>
        <taxon>Araneus</taxon>
    </lineage>
</organism>
<sequence length="80" mass="8911">MQHNRTVCGSATHQMAPPIYYWSTDALNGACAKSLSSTRNGKEEGSKVADLEDRWKPEGPSWGGVEDGYTLEEQHFIERP</sequence>
<evidence type="ECO:0000313" key="3">
    <source>
        <dbReference type="Proteomes" id="UP000499080"/>
    </source>
</evidence>
<feature type="region of interest" description="Disordered" evidence="1">
    <location>
        <begin position="36"/>
        <end position="67"/>
    </location>
</feature>
<proteinExistence type="predicted"/>
<dbReference type="EMBL" id="BGPR01008607">
    <property type="protein sequence ID" value="GBN34899.1"/>
    <property type="molecule type" value="Genomic_DNA"/>
</dbReference>
<evidence type="ECO:0000256" key="1">
    <source>
        <dbReference type="SAM" id="MobiDB-lite"/>
    </source>
</evidence>
<dbReference type="AlphaFoldDB" id="A0A4Y2N896"/>
<gene>
    <name evidence="2" type="ORF">AVEN_91454_1</name>
</gene>
<accession>A0A4Y2N896</accession>
<feature type="compositionally biased region" description="Basic and acidic residues" evidence="1">
    <location>
        <begin position="40"/>
        <end position="57"/>
    </location>
</feature>
<reference evidence="2 3" key="1">
    <citation type="journal article" date="2019" name="Sci. Rep.">
        <title>Orb-weaving spider Araneus ventricosus genome elucidates the spidroin gene catalogue.</title>
        <authorList>
            <person name="Kono N."/>
            <person name="Nakamura H."/>
            <person name="Ohtoshi R."/>
            <person name="Moran D.A.P."/>
            <person name="Shinohara A."/>
            <person name="Yoshida Y."/>
            <person name="Fujiwara M."/>
            <person name="Mori M."/>
            <person name="Tomita M."/>
            <person name="Arakawa K."/>
        </authorList>
    </citation>
    <scope>NUCLEOTIDE SEQUENCE [LARGE SCALE GENOMIC DNA]</scope>
</reference>
<protein>
    <submittedName>
        <fullName evidence="2">Uncharacterized protein</fullName>
    </submittedName>
</protein>
<comment type="caution">
    <text evidence="2">The sequence shown here is derived from an EMBL/GenBank/DDBJ whole genome shotgun (WGS) entry which is preliminary data.</text>
</comment>
<evidence type="ECO:0000313" key="2">
    <source>
        <dbReference type="EMBL" id="GBN34899.1"/>
    </source>
</evidence>
<keyword evidence="3" id="KW-1185">Reference proteome</keyword>
<name>A0A4Y2N896_ARAVE</name>